<dbReference type="Gene3D" id="1.20.1250.20">
    <property type="entry name" value="MFS general substrate transporter like domains"/>
    <property type="match status" value="1"/>
</dbReference>
<evidence type="ECO:0000313" key="3">
    <source>
        <dbReference type="Proteomes" id="UP001516464"/>
    </source>
</evidence>
<keyword evidence="1" id="KW-1133">Transmembrane helix</keyword>
<dbReference type="EMBL" id="SBIQ01000091">
    <property type="protein sequence ID" value="KAF7683392.1"/>
    <property type="molecule type" value="Genomic_DNA"/>
</dbReference>
<feature type="transmembrane region" description="Helical" evidence="1">
    <location>
        <begin position="340"/>
        <end position="359"/>
    </location>
</feature>
<dbReference type="Proteomes" id="UP001516464">
    <property type="component" value="Unassembled WGS sequence"/>
</dbReference>
<comment type="caution">
    <text evidence="2">The sequence shown here is derived from an EMBL/GenBank/DDBJ whole genome shotgun (WGS) entry which is preliminary data.</text>
</comment>
<name>A0ABQ7HYY1_9MICR</name>
<feature type="transmembrane region" description="Helical" evidence="1">
    <location>
        <begin position="160"/>
        <end position="177"/>
    </location>
</feature>
<evidence type="ECO:0000313" key="2">
    <source>
        <dbReference type="EMBL" id="KAF7683392.1"/>
    </source>
</evidence>
<gene>
    <name evidence="2" type="ORF">TCON_1394</name>
</gene>
<sequence length="428" mass="48611">MNTLLSAHYILRYFTPIQVFMTPYLIQVKRFTNHEVSNLIYPCFFISTFVTSIIGMFIVGIIGNKNTLILDTFIELVGYLVCFCAPARHFRKIQCFAILRGMSSALGILAKGVLYTPNSNAGDRSDRYSQYNLIKKNAGVLASWIGQELVFGTGTHQTNLYFSILSTILAFILALFISDKTGIKKENVIRFNFLELVTKLKKIYTKKIILFSLLNISASSLYVCFSIYSSNVFQDRRKSSSSFVMGKLLYYISYPLREFGRFFIYLIGAFDPAIQYSPKYDEKILIHGYINGLSRLCSAVLAHFIRYKKNELRETICLTLGVIFILMIFTYLLGCNFSLFNSYLIYICGYTLGLSGLILSHGGLNEKTDILHIILGINLCIDSLIHIGISYYTKKNCTTVSRKVYYYFCVNTVLLGCACALSFSILKN</sequence>
<feature type="transmembrane region" description="Helical" evidence="1">
    <location>
        <begin position="208"/>
        <end position="228"/>
    </location>
</feature>
<keyword evidence="3" id="KW-1185">Reference proteome</keyword>
<feature type="transmembrane region" description="Helical" evidence="1">
    <location>
        <begin position="6"/>
        <end position="26"/>
    </location>
</feature>
<feature type="transmembrane region" description="Helical" evidence="1">
    <location>
        <begin position="315"/>
        <end position="334"/>
    </location>
</feature>
<evidence type="ECO:0000256" key="1">
    <source>
        <dbReference type="SAM" id="Phobius"/>
    </source>
</evidence>
<feature type="transmembrane region" description="Helical" evidence="1">
    <location>
        <begin position="38"/>
        <end position="62"/>
    </location>
</feature>
<feature type="transmembrane region" description="Helical" evidence="1">
    <location>
        <begin position="68"/>
        <end position="85"/>
    </location>
</feature>
<proteinExistence type="predicted"/>
<feature type="transmembrane region" description="Helical" evidence="1">
    <location>
        <begin position="404"/>
        <end position="426"/>
    </location>
</feature>
<reference evidence="2 3" key="1">
    <citation type="submission" date="2019-01" db="EMBL/GenBank/DDBJ databases">
        <title>Genomes sequencing and comparative genomics of infectious freshwater microsporidia, Cucumispora dikerogammari and Thelohania contejeani.</title>
        <authorList>
            <person name="Cormier A."/>
            <person name="Giraud I."/>
            <person name="Wattier R."/>
            <person name="Teixeira M."/>
            <person name="Grandjean F."/>
            <person name="Rigaud T."/>
            <person name="Cordaux R."/>
        </authorList>
    </citation>
    <scope>NUCLEOTIDE SEQUENCE [LARGE SCALE GENOMIC DNA]</scope>
    <source>
        <strain evidence="2">T1</strain>
        <tissue evidence="2">Spores</tissue>
    </source>
</reference>
<keyword evidence="1" id="KW-0812">Transmembrane</keyword>
<protein>
    <submittedName>
        <fullName evidence="2">Uncharacterized protein</fullName>
    </submittedName>
</protein>
<accession>A0ABQ7HYY1</accession>
<dbReference type="SUPFAM" id="SSF103473">
    <property type="entry name" value="MFS general substrate transporter"/>
    <property type="match status" value="1"/>
</dbReference>
<dbReference type="InterPro" id="IPR036259">
    <property type="entry name" value="MFS_trans_sf"/>
</dbReference>
<organism evidence="2 3">
    <name type="scientific">Astathelohania contejeani</name>
    <dbReference type="NCBI Taxonomy" id="164912"/>
    <lineage>
        <taxon>Eukaryota</taxon>
        <taxon>Fungi</taxon>
        <taxon>Fungi incertae sedis</taxon>
        <taxon>Microsporidia</taxon>
        <taxon>Astathelohaniidae</taxon>
        <taxon>Astathelohania</taxon>
    </lineage>
</organism>
<keyword evidence="1" id="KW-0472">Membrane</keyword>
<feature type="transmembrane region" description="Helical" evidence="1">
    <location>
        <begin position="371"/>
        <end position="392"/>
    </location>
</feature>